<feature type="transmembrane region" description="Helical" evidence="6">
    <location>
        <begin position="200"/>
        <end position="223"/>
    </location>
</feature>
<dbReference type="Pfam" id="PF00455">
    <property type="entry name" value="DeoRC"/>
    <property type="match status" value="1"/>
</dbReference>
<dbReference type="GO" id="GO:0042960">
    <property type="term" value="F:antimonite secondary active transmembrane transporter activity"/>
    <property type="evidence" value="ECO:0007669"/>
    <property type="project" value="TreeGrafter"/>
</dbReference>
<dbReference type="AlphaFoldDB" id="F3FR00"/>
<evidence type="ECO:0000256" key="5">
    <source>
        <dbReference type="ARBA" id="ARBA00023136"/>
    </source>
</evidence>
<dbReference type="HOGENOM" id="CLU_606272_0_0_6"/>
<dbReference type="Gene3D" id="3.40.50.1360">
    <property type="match status" value="1"/>
</dbReference>
<gene>
    <name evidence="8" type="ORF">PSYJA_28266</name>
</gene>
<dbReference type="SUPFAM" id="SSF100950">
    <property type="entry name" value="NagB/RpiA/CoA transferase-like"/>
    <property type="match status" value="1"/>
</dbReference>
<feature type="non-terminal residue" evidence="8">
    <location>
        <position position="1"/>
    </location>
</feature>
<dbReference type="InterPro" id="IPR037171">
    <property type="entry name" value="NagB/RpiA_transferase-like"/>
</dbReference>
<name>F3FR00_PSESX</name>
<feature type="transmembrane region" description="Helical" evidence="6">
    <location>
        <begin position="426"/>
        <end position="448"/>
    </location>
</feature>
<dbReference type="InterPro" id="IPR014036">
    <property type="entry name" value="DeoR-like_C"/>
</dbReference>
<evidence type="ECO:0000256" key="1">
    <source>
        <dbReference type="ARBA" id="ARBA00004651"/>
    </source>
</evidence>
<keyword evidence="3 6" id="KW-0812">Transmembrane</keyword>
<dbReference type="Pfam" id="PF02040">
    <property type="entry name" value="ArsB"/>
    <property type="match status" value="1"/>
</dbReference>
<reference evidence="8 9" key="1">
    <citation type="journal article" date="2011" name="PLoS Pathog.">
        <title>Dynamic evolution of pathogenicity revealed by sequencing and comparative genomics of 19 Pseudomonas syringae isolates.</title>
        <authorList>
            <person name="Baltrus D.A."/>
            <person name="Nishimura M.T."/>
            <person name="Romanchuk A."/>
            <person name="Chang J.H."/>
            <person name="Mukhtar M.S."/>
            <person name="Cherkis K."/>
            <person name="Roach J."/>
            <person name="Grant S.R."/>
            <person name="Jones C.D."/>
            <person name="Dangl J.L."/>
        </authorList>
    </citation>
    <scope>NUCLEOTIDE SEQUENCE [LARGE SCALE GENOMIC DNA]</scope>
    <source>
        <strain evidence="9">M301072PT</strain>
    </source>
</reference>
<dbReference type="NCBIfam" id="TIGR00935">
    <property type="entry name" value="2a45"/>
    <property type="match status" value="1"/>
</dbReference>
<protein>
    <submittedName>
        <fullName evidence="8">Arsenical pump membrane protein</fullName>
    </submittedName>
</protein>
<evidence type="ECO:0000256" key="6">
    <source>
        <dbReference type="SAM" id="Phobius"/>
    </source>
</evidence>
<keyword evidence="4 6" id="KW-1133">Transmembrane helix</keyword>
<feature type="transmembrane region" description="Helical" evidence="6">
    <location>
        <begin position="247"/>
        <end position="266"/>
    </location>
</feature>
<sequence>GTRHVEEKRRIGKLAATFIRPGDTVFFDCGTTIPFVVDFIPDELEFTAVCNSLNVLLKLQQKPNCSIVLCGGIFHRKNQVFESHAETSILDGVRLTWAFVSAAGVSLDCGVTCFNFHEVEVKQKVMRQARQSLLLADHSKFDAVRTAHFGALSDFHCVVSDKKIPRNYREAIEAGGAPLVVSNLVNIVSADYFKIGFNRYAAVMVPVNLASVAATLAVLMWYFRRDIPAEFEPEQLDKPETVIHDRATFLAGWAVLVILLVGCFALEPLGIPISAISSVCAVLLLGIAAKGHTIKTRKVMKEAPWHIVVFSLGMYLVVYGLRNAGLTDYLANLLDWFAGYGIWGAAMGTGLMTAFLSSIMNNMPTVLIGLLSIDASHASGAIQEAMIYANVIGSDLGPKITPIGSLATLLWLHVLQRKGITISWGYYFKVGIVLTVPVLLVTLAALALRLS</sequence>
<dbReference type="PANTHER" id="PTHR43302">
    <property type="entry name" value="TRANSPORTER ARSB-RELATED"/>
    <property type="match status" value="1"/>
</dbReference>
<dbReference type="GO" id="GO:0005886">
    <property type="term" value="C:plasma membrane"/>
    <property type="evidence" value="ECO:0007669"/>
    <property type="project" value="UniProtKB-SubCell"/>
</dbReference>
<evidence type="ECO:0000259" key="7">
    <source>
        <dbReference type="Pfam" id="PF00455"/>
    </source>
</evidence>
<dbReference type="PANTHER" id="PTHR43302:SF5">
    <property type="entry name" value="TRANSPORTER ARSB-RELATED"/>
    <property type="match status" value="1"/>
</dbReference>
<evidence type="ECO:0000256" key="3">
    <source>
        <dbReference type="ARBA" id="ARBA00022692"/>
    </source>
</evidence>
<evidence type="ECO:0000313" key="9">
    <source>
        <dbReference type="Proteomes" id="UP000004471"/>
    </source>
</evidence>
<feature type="domain" description="DeoR-like transcriptional repressor C-terminal sensor" evidence="7">
    <location>
        <begin position="4"/>
        <end position="162"/>
    </location>
</feature>
<dbReference type="PATRIC" id="fig|629262.5.peg.4716"/>
<dbReference type="SMART" id="SM01134">
    <property type="entry name" value="DeoRC"/>
    <property type="match status" value="1"/>
</dbReference>
<organism evidence="8 9">
    <name type="scientific">Pseudomonas syringae pv. japonica str. M301072</name>
    <dbReference type="NCBI Taxonomy" id="629262"/>
    <lineage>
        <taxon>Bacteria</taxon>
        <taxon>Pseudomonadati</taxon>
        <taxon>Pseudomonadota</taxon>
        <taxon>Gammaproteobacteria</taxon>
        <taxon>Pseudomonadales</taxon>
        <taxon>Pseudomonadaceae</taxon>
        <taxon>Pseudomonas</taxon>
        <taxon>Pseudomonas syringae</taxon>
    </lineage>
</organism>
<comment type="caution">
    <text evidence="8">The sequence shown here is derived from an EMBL/GenBank/DDBJ whole genome shotgun (WGS) entry which is preliminary data.</text>
</comment>
<dbReference type="CDD" id="cd01118">
    <property type="entry name" value="ArsB_permease"/>
    <property type="match status" value="1"/>
</dbReference>
<keyword evidence="2" id="KW-1003">Cell membrane</keyword>
<accession>F3FR00</accession>
<keyword evidence="5 6" id="KW-0472">Membrane</keyword>
<dbReference type="EMBL" id="AEAH01001276">
    <property type="protein sequence ID" value="EGH32642.1"/>
    <property type="molecule type" value="Genomic_DNA"/>
</dbReference>
<evidence type="ECO:0000313" key="8">
    <source>
        <dbReference type="EMBL" id="EGH32642.1"/>
    </source>
</evidence>
<feature type="transmembrane region" description="Helical" evidence="6">
    <location>
        <begin position="333"/>
        <end position="356"/>
    </location>
</feature>
<evidence type="ECO:0000256" key="4">
    <source>
        <dbReference type="ARBA" id="ARBA00022989"/>
    </source>
</evidence>
<dbReference type="InterPro" id="IPR000802">
    <property type="entry name" value="Arsenical_pump_ArsB"/>
</dbReference>
<feature type="transmembrane region" description="Helical" evidence="6">
    <location>
        <begin position="303"/>
        <end position="321"/>
    </location>
</feature>
<feature type="transmembrane region" description="Helical" evidence="6">
    <location>
        <begin position="273"/>
        <end position="291"/>
    </location>
</feature>
<comment type="subcellular location">
    <subcellularLocation>
        <location evidence="1">Cell membrane</location>
        <topology evidence="1">Multi-pass membrane protein</topology>
    </subcellularLocation>
</comment>
<dbReference type="PRINTS" id="PR00758">
    <property type="entry name" value="ARSENICPUMP"/>
</dbReference>
<evidence type="ECO:0000256" key="2">
    <source>
        <dbReference type="ARBA" id="ARBA00022475"/>
    </source>
</evidence>
<dbReference type="Proteomes" id="UP000004471">
    <property type="component" value="Unassembled WGS sequence"/>
</dbReference>
<dbReference type="GO" id="GO:0008490">
    <property type="term" value="F:arsenite secondary active transmembrane transporter activity"/>
    <property type="evidence" value="ECO:0007669"/>
    <property type="project" value="TreeGrafter"/>
</dbReference>
<proteinExistence type="predicted"/>